<sequence length="564" mass="64003">MLVFGCDRTTNTKFLGLLVVFRQLIMTETIAITLFWTGDRKISGFHDLSSAITPQFISCMATLFDDLPLDFGNNSLGGDNIPHGIATNHTLPLQVKDKQMLAVHSMDNADELNLKLESTLQELPVWNVQIELDRPGHELGKIFEQQPLLPGIILTKNEQYVGMISRSLFFEQMSRPYGLGLFGGRPVEYLYNFLHPEEFIIKADTSIVAATQLALTRSPQQVYEPILVHTQPWQYGLLDFHQLLLANSQIHVLTLNRLQKEKEKVKIARAGYRDLQENYSRLVQNEKMIALGHLVAGIAHEINNPINFIYGNLNYAREYVDNLLYFLERYQNNQPYAEVADLAQAQGIEIEFIMDDLPKLIASMRVGATRIKEIVLSLRNFSRLDEAEIKAVDIHEGIDNTLIILQNQLKPKPNRPEIQVIREYTNLPKVECHAGQLNQVFMNIIANAIDALSEQYELSDALQEIPKEFHSNLMIWIRTELTDDEHVVIRITDNGPGIPENIQQRLFDPFFTTKTVGKGTGLGLSISYQIIVEKHGGQLSCISKPGQGAEFIIRIPLFSELKNC</sequence>
<organism evidence="10 11">
    <name type="scientific">Richelia sinica FACHB-800</name>
    <dbReference type="NCBI Taxonomy" id="1357546"/>
    <lineage>
        <taxon>Bacteria</taxon>
        <taxon>Bacillati</taxon>
        <taxon>Cyanobacteriota</taxon>
        <taxon>Cyanophyceae</taxon>
        <taxon>Nostocales</taxon>
        <taxon>Nostocaceae</taxon>
        <taxon>Richelia</taxon>
    </lineage>
</organism>
<dbReference type="PRINTS" id="PR00344">
    <property type="entry name" value="BCTRLSENSOR"/>
</dbReference>
<reference evidence="10" key="1">
    <citation type="submission" date="2017-04" db="EMBL/GenBank/DDBJ databases">
        <title>Genome deletions in a multicellular cyanobacterial endosymbiont for morphological adaptation in marine diatoms.</title>
        <authorList>
            <person name="Wang Y."/>
            <person name="Gao H."/>
            <person name="Li R."/>
            <person name="Xu X."/>
        </authorList>
    </citation>
    <scope>NUCLEOTIDE SEQUENCE</scope>
    <source>
        <strain evidence="10">FACHB 800</strain>
    </source>
</reference>
<dbReference type="CDD" id="cd00082">
    <property type="entry name" value="HisKA"/>
    <property type="match status" value="1"/>
</dbReference>
<keyword evidence="6 10" id="KW-0418">Kinase</keyword>
<dbReference type="SUPFAM" id="SSF47384">
    <property type="entry name" value="Homodimeric domain of signal transducing histidine kinase"/>
    <property type="match status" value="1"/>
</dbReference>
<dbReference type="KEGG" id="rsin:B6N60_04770"/>
<dbReference type="PROSITE" id="PS50109">
    <property type="entry name" value="HIS_KIN"/>
    <property type="match status" value="1"/>
</dbReference>
<dbReference type="PANTHER" id="PTHR43065">
    <property type="entry name" value="SENSOR HISTIDINE KINASE"/>
    <property type="match status" value="1"/>
</dbReference>
<evidence type="ECO:0000256" key="8">
    <source>
        <dbReference type="ARBA" id="ARBA00023012"/>
    </source>
</evidence>
<keyword evidence="5" id="KW-0547">Nucleotide-binding</keyword>
<evidence type="ECO:0000256" key="4">
    <source>
        <dbReference type="ARBA" id="ARBA00022679"/>
    </source>
</evidence>
<evidence type="ECO:0000256" key="5">
    <source>
        <dbReference type="ARBA" id="ARBA00022741"/>
    </source>
</evidence>
<dbReference type="SUPFAM" id="SSF55874">
    <property type="entry name" value="ATPase domain of HSP90 chaperone/DNA topoisomerase II/histidine kinase"/>
    <property type="match status" value="1"/>
</dbReference>
<dbReference type="SMART" id="SM00387">
    <property type="entry name" value="HATPase_c"/>
    <property type="match status" value="1"/>
</dbReference>
<keyword evidence="8" id="KW-0902">Two-component regulatory system</keyword>
<dbReference type="InterPro" id="IPR003661">
    <property type="entry name" value="HisK_dim/P_dom"/>
</dbReference>
<dbReference type="Proteomes" id="UP000683511">
    <property type="component" value="Chromosome"/>
</dbReference>
<dbReference type="GO" id="GO:0005524">
    <property type="term" value="F:ATP binding"/>
    <property type="evidence" value="ECO:0007669"/>
    <property type="project" value="UniProtKB-KW"/>
</dbReference>
<comment type="catalytic activity">
    <reaction evidence="1">
        <text>ATP + protein L-histidine = ADP + protein N-phospho-L-histidine.</text>
        <dbReference type="EC" id="2.7.13.3"/>
    </reaction>
</comment>
<name>A0A975TC18_9NOST</name>
<evidence type="ECO:0000256" key="1">
    <source>
        <dbReference type="ARBA" id="ARBA00000085"/>
    </source>
</evidence>
<evidence type="ECO:0000256" key="2">
    <source>
        <dbReference type="ARBA" id="ARBA00012438"/>
    </source>
</evidence>
<dbReference type="Gene3D" id="1.10.287.130">
    <property type="match status" value="1"/>
</dbReference>
<dbReference type="InterPro" id="IPR004358">
    <property type="entry name" value="Sig_transdc_His_kin-like_C"/>
</dbReference>
<evidence type="ECO:0000256" key="6">
    <source>
        <dbReference type="ARBA" id="ARBA00022777"/>
    </source>
</evidence>
<dbReference type="AlphaFoldDB" id="A0A975TC18"/>
<dbReference type="InterPro" id="IPR036097">
    <property type="entry name" value="HisK_dim/P_sf"/>
</dbReference>
<keyword evidence="4" id="KW-0808">Transferase</keyword>
<protein>
    <recommendedName>
        <fullName evidence="2">histidine kinase</fullName>
        <ecNumber evidence="2">2.7.13.3</ecNumber>
    </recommendedName>
</protein>
<dbReference type="InterPro" id="IPR005467">
    <property type="entry name" value="His_kinase_dom"/>
</dbReference>
<dbReference type="PANTHER" id="PTHR43065:SF10">
    <property type="entry name" value="PEROXIDE STRESS-ACTIVATED HISTIDINE KINASE MAK3"/>
    <property type="match status" value="1"/>
</dbReference>
<gene>
    <name evidence="10" type="ORF">B6N60_04770</name>
</gene>
<accession>A0A975TC18</accession>
<keyword evidence="7" id="KW-0067">ATP-binding</keyword>
<dbReference type="InterPro" id="IPR003594">
    <property type="entry name" value="HATPase_dom"/>
</dbReference>
<dbReference type="Gene3D" id="3.30.565.10">
    <property type="entry name" value="Histidine kinase-like ATPase, C-terminal domain"/>
    <property type="match status" value="1"/>
</dbReference>
<dbReference type="SMART" id="SM00388">
    <property type="entry name" value="HisKA"/>
    <property type="match status" value="1"/>
</dbReference>
<evidence type="ECO:0000256" key="7">
    <source>
        <dbReference type="ARBA" id="ARBA00022840"/>
    </source>
</evidence>
<evidence type="ECO:0000259" key="9">
    <source>
        <dbReference type="PROSITE" id="PS50109"/>
    </source>
</evidence>
<dbReference type="InterPro" id="IPR036890">
    <property type="entry name" value="HATPase_C_sf"/>
</dbReference>
<feature type="domain" description="Histidine kinase" evidence="9">
    <location>
        <begin position="297"/>
        <end position="559"/>
    </location>
</feature>
<keyword evidence="3" id="KW-0597">Phosphoprotein</keyword>
<evidence type="ECO:0000313" key="11">
    <source>
        <dbReference type="Proteomes" id="UP000683511"/>
    </source>
</evidence>
<dbReference type="Pfam" id="PF02518">
    <property type="entry name" value="HATPase_c"/>
    <property type="match status" value="1"/>
</dbReference>
<evidence type="ECO:0000313" key="10">
    <source>
        <dbReference type="EMBL" id="QXE26043.1"/>
    </source>
</evidence>
<dbReference type="EC" id="2.7.13.3" evidence="2"/>
<proteinExistence type="predicted"/>
<dbReference type="EMBL" id="CP021056">
    <property type="protein sequence ID" value="QXE26043.1"/>
    <property type="molecule type" value="Genomic_DNA"/>
</dbReference>
<evidence type="ECO:0000256" key="3">
    <source>
        <dbReference type="ARBA" id="ARBA00022553"/>
    </source>
</evidence>
<keyword evidence="11" id="KW-1185">Reference proteome</keyword>
<dbReference type="GO" id="GO:0000155">
    <property type="term" value="F:phosphorelay sensor kinase activity"/>
    <property type="evidence" value="ECO:0007669"/>
    <property type="project" value="InterPro"/>
</dbReference>